<evidence type="ECO:0000259" key="2">
    <source>
        <dbReference type="PROSITE" id="PS50097"/>
    </source>
</evidence>
<dbReference type="OrthoDB" id="3193844at2759"/>
<name>A0A9P3PPA1_LYOSH</name>
<evidence type="ECO:0000256" key="1">
    <source>
        <dbReference type="SAM" id="MobiDB-lite"/>
    </source>
</evidence>
<feature type="region of interest" description="Disordered" evidence="1">
    <location>
        <begin position="330"/>
        <end position="358"/>
    </location>
</feature>
<comment type="caution">
    <text evidence="3">The sequence shown here is derived from an EMBL/GenBank/DDBJ whole genome shotgun (WGS) entry which is preliminary data.</text>
</comment>
<proteinExistence type="predicted"/>
<dbReference type="Gene3D" id="3.30.710.10">
    <property type="entry name" value="Potassium Channel Kv1.1, Chain A"/>
    <property type="match status" value="1"/>
</dbReference>
<evidence type="ECO:0000313" key="4">
    <source>
        <dbReference type="Proteomes" id="UP001063166"/>
    </source>
</evidence>
<evidence type="ECO:0000313" key="3">
    <source>
        <dbReference type="EMBL" id="GLB38927.1"/>
    </source>
</evidence>
<dbReference type="Pfam" id="PF00651">
    <property type="entry name" value="BTB"/>
    <property type="match status" value="1"/>
</dbReference>
<dbReference type="EMBL" id="BRPK01000006">
    <property type="protein sequence ID" value="GLB38927.1"/>
    <property type="molecule type" value="Genomic_DNA"/>
</dbReference>
<feature type="domain" description="BTB" evidence="2">
    <location>
        <begin position="42"/>
        <end position="108"/>
    </location>
</feature>
<dbReference type="Proteomes" id="UP001063166">
    <property type="component" value="Unassembled WGS sequence"/>
</dbReference>
<protein>
    <recommendedName>
        <fullName evidence="2">BTB domain-containing protein</fullName>
    </recommendedName>
</protein>
<dbReference type="InterPro" id="IPR011333">
    <property type="entry name" value="SKP1/BTB/POZ_sf"/>
</dbReference>
<feature type="compositionally biased region" description="Pro residues" evidence="1">
    <location>
        <begin position="335"/>
        <end position="348"/>
    </location>
</feature>
<dbReference type="InterPro" id="IPR000210">
    <property type="entry name" value="BTB/POZ_dom"/>
</dbReference>
<feature type="compositionally biased region" description="Polar residues" evidence="1">
    <location>
        <begin position="349"/>
        <end position="358"/>
    </location>
</feature>
<reference evidence="3" key="1">
    <citation type="submission" date="2022-07" db="EMBL/GenBank/DDBJ databases">
        <title>The genome of Lyophyllum shimeji provides insight into the initial evolution of ectomycorrhizal fungal genome.</title>
        <authorList>
            <person name="Kobayashi Y."/>
            <person name="Shibata T."/>
            <person name="Hirakawa H."/>
            <person name="Shigenobu S."/>
            <person name="Nishiyama T."/>
            <person name="Yamada A."/>
            <person name="Hasebe M."/>
            <person name="Kawaguchi M."/>
        </authorList>
    </citation>
    <scope>NUCLEOTIDE SEQUENCE</scope>
    <source>
        <strain evidence="3">AT787</strain>
    </source>
</reference>
<organism evidence="3 4">
    <name type="scientific">Lyophyllum shimeji</name>
    <name type="common">Hon-shimeji</name>
    <name type="synonym">Tricholoma shimeji</name>
    <dbReference type="NCBI Taxonomy" id="47721"/>
    <lineage>
        <taxon>Eukaryota</taxon>
        <taxon>Fungi</taxon>
        <taxon>Dikarya</taxon>
        <taxon>Basidiomycota</taxon>
        <taxon>Agaricomycotina</taxon>
        <taxon>Agaricomycetes</taxon>
        <taxon>Agaricomycetidae</taxon>
        <taxon>Agaricales</taxon>
        <taxon>Tricholomatineae</taxon>
        <taxon>Lyophyllaceae</taxon>
        <taxon>Lyophyllum</taxon>
    </lineage>
</organism>
<accession>A0A9P3PPA1</accession>
<dbReference type="PROSITE" id="PS50097">
    <property type="entry name" value="BTB"/>
    <property type="match status" value="1"/>
</dbReference>
<dbReference type="AlphaFoldDB" id="A0A9P3PPA1"/>
<keyword evidence="4" id="KW-1185">Reference proteome</keyword>
<sequence length="444" mass="50797">MAEETELPPSPSALLHYDLYHAVGDPLQVHVPLTERDQKYYFDFAVFLIEDRLYMVPKYQFMKSTDFFTSKFQSTIDEEAPITLADVEKVDFQALLKLMYPLNPTYEKPTLSQEEWTSVLKLASLWMMLDLREMAIQHLQTLLSQGRKIILAREYGVYDWLRTGYIHFATREQSISLEDAMALGIDATLKLVSMREDDLQRNREEARRHGHVGALDKTFTSPVDNEFSAELQKAEAMDLVSQVVMARQYKVKDWLRQALIGLTERKELVSADEADKLTLATTMQLCRIRDACLRSYPSYRRADSGARERNVERVFKEELESVRLVNDRYLEPSGITPPPAPSRGPPAPTFQQPSNVSNGTAMVELDGSAGWGGKDVTRKFKALLDLMPTLNHISRHKLHAHRLRSGYIRVAFNTDIDAISFVTIWAAGPRPIRYDNVTAKMMED</sequence>
<gene>
    <name evidence="3" type="ORF">LshimejAT787_0600890</name>
</gene>
<dbReference type="SUPFAM" id="SSF54695">
    <property type="entry name" value="POZ domain"/>
    <property type="match status" value="1"/>
</dbReference>